<dbReference type="EMBL" id="VXMH01000090">
    <property type="protein sequence ID" value="MYC96582.1"/>
    <property type="molecule type" value="Genomic_DNA"/>
</dbReference>
<accession>A0A6B1DB23</accession>
<keyword evidence="2 6" id="KW-0808">Transferase</keyword>
<dbReference type="SUPFAM" id="SSF53335">
    <property type="entry name" value="S-adenosyl-L-methionine-dependent methyltransferases"/>
    <property type="match status" value="1"/>
</dbReference>
<feature type="region of interest" description="Disordered" evidence="4">
    <location>
        <begin position="1"/>
        <end position="22"/>
    </location>
</feature>
<evidence type="ECO:0000256" key="3">
    <source>
        <dbReference type="ARBA" id="ARBA00022691"/>
    </source>
</evidence>
<evidence type="ECO:0000313" key="6">
    <source>
        <dbReference type="EMBL" id="MYC96582.1"/>
    </source>
</evidence>
<dbReference type="CDD" id="cd02440">
    <property type="entry name" value="AdoMet_MTases"/>
    <property type="match status" value="1"/>
</dbReference>
<evidence type="ECO:0000259" key="5">
    <source>
        <dbReference type="Pfam" id="PF08241"/>
    </source>
</evidence>
<dbReference type="PANTHER" id="PTHR43464">
    <property type="entry name" value="METHYLTRANSFERASE"/>
    <property type="match status" value="1"/>
</dbReference>
<evidence type="ECO:0000256" key="4">
    <source>
        <dbReference type="SAM" id="MobiDB-lite"/>
    </source>
</evidence>
<comment type="caution">
    <text evidence="6">The sequence shown here is derived from an EMBL/GenBank/DDBJ whole genome shotgun (WGS) entry which is preliminary data.</text>
</comment>
<sequence>MLQMRSVDPVRGQSGPEVDPESASRALCPYYNCGDQLKAKHTGTKMASGRRLENWALELVPVQAGATILDAGCGWGRFTWPLIEAFGVKSTNVNCVDSSHGMLVTAAEEAQRRHHSPQFTCAGIQALPFPGRSFDGVMANCVLYHLTNIVEGVRELARVLKEDGWLLATTNSDVDDVPVLEFHYSALDKLGIDYEREARSSFSMENGGKALSEGFSEVDRSYFEDETRYAAAEDFLASYKTIGRYRNLLVREDIDDDKKRQLPLLVQQQAEAVIRKKGVLRSPVRMGAFVCRGPKR</sequence>
<dbReference type="GO" id="GO:0032259">
    <property type="term" value="P:methylation"/>
    <property type="evidence" value="ECO:0007669"/>
    <property type="project" value="UniProtKB-KW"/>
</dbReference>
<dbReference type="GO" id="GO:0008757">
    <property type="term" value="F:S-adenosylmethionine-dependent methyltransferase activity"/>
    <property type="evidence" value="ECO:0007669"/>
    <property type="project" value="InterPro"/>
</dbReference>
<organism evidence="6">
    <name type="scientific">Caldilineaceae bacterium SB0661_bin_32</name>
    <dbReference type="NCBI Taxonomy" id="2605255"/>
    <lineage>
        <taxon>Bacteria</taxon>
        <taxon>Bacillati</taxon>
        <taxon>Chloroflexota</taxon>
        <taxon>Caldilineae</taxon>
        <taxon>Caldilineales</taxon>
        <taxon>Caldilineaceae</taxon>
    </lineage>
</organism>
<keyword evidence="3" id="KW-0949">S-adenosyl-L-methionine</keyword>
<evidence type="ECO:0000256" key="1">
    <source>
        <dbReference type="ARBA" id="ARBA00022603"/>
    </source>
</evidence>
<dbReference type="InterPro" id="IPR013216">
    <property type="entry name" value="Methyltransf_11"/>
</dbReference>
<dbReference type="Gene3D" id="3.40.50.150">
    <property type="entry name" value="Vaccinia Virus protein VP39"/>
    <property type="match status" value="1"/>
</dbReference>
<dbReference type="Pfam" id="PF08241">
    <property type="entry name" value="Methyltransf_11"/>
    <property type="match status" value="1"/>
</dbReference>
<reference evidence="6" key="1">
    <citation type="submission" date="2019-09" db="EMBL/GenBank/DDBJ databases">
        <title>Characterisation of the sponge microbiome using genome-centric metagenomics.</title>
        <authorList>
            <person name="Engelberts J.P."/>
            <person name="Robbins S.J."/>
            <person name="De Goeij J.M."/>
            <person name="Aranda M."/>
            <person name="Bell S.C."/>
            <person name="Webster N.S."/>
        </authorList>
    </citation>
    <scope>NUCLEOTIDE SEQUENCE</scope>
    <source>
        <strain evidence="6">SB0661_bin_32</strain>
    </source>
</reference>
<protein>
    <submittedName>
        <fullName evidence="6">Class I SAM-dependent methyltransferase</fullName>
    </submittedName>
</protein>
<evidence type="ECO:0000256" key="2">
    <source>
        <dbReference type="ARBA" id="ARBA00022679"/>
    </source>
</evidence>
<dbReference type="AlphaFoldDB" id="A0A6B1DB23"/>
<name>A0A6B1DB23_9CHLR</name>
<gene>
    <name evidence="6" type="ORF">F4X14_16580</name>
</gene>
<proteinExistence type="predicted"/>
<keyword evidence="1 6" id="KW-0489">Methyltransferase</keyword>
<dbReference type="InterPro" id="IPR029063">
    <property type="entry name" value="SAM-dependent_MTases_sf"/>
</dbReference>
<feature type="domain" description="Methyltransferase type 11" evidence="5">
    <location>
        <begin position="69"/>
        <end position="167"/>
    </location>
</feature>
<dbReference type="PANTHER" id="PTHR43464:SF19">
    <property type="entry name" value="UBIQUINONE BIOSYNTHESIS O-METHYLTRANSFERASE, MITOCHONDRIAL"/>
    <property type="match status" value="1"/>
</dbReference>